<organism evidence="2 3">
    <name type="scientific">Talaromyces rugulosus</name>
    <name type="common">Penicillium rugulosum</name>
    <dbReference type="NCBI Taxonomy" id="121627"/>
    <lineage>
        <taxon>Eukaryota</taxon>
        <taxon>Fungi</taxon>
        <taxon>Dikarya</taxon>
        <taxon>Ascomycota</taxon>
        <taxon>Pezizomycotina</taxon>
        <taxon>Eurotiomycetes</taxon>
        <taxon>Eurotiomycetidae</taxon>
        <taxon>Eurotiales</taxon>
        <taxon>Trichocomaceae</taxon>
        <taxon>Talaromyces</taxon>
        <taxon>Talaromyces sect. Islandici</taxon>
    </lineage>
</organism>
<dbReference type="GeneID" id="55995980"/>
<evidence type="ECO:0000313" key="2">
    <source>
        <dbReference type="EMBL" id="QKX61343.1"/>
    </source>
</evidence>
<dbReference type="Gene3D" id="3.40.630.30">
    <property type="match status" value="1"/>
</dbReference>
<gene>
    <name evidence="2" type="ORF">TRUGW13939_08491</name>
</gene>
<dbReference type="Proteomes" id="UP000509510">
    <property type="component" value="Chromosome IV"/>
</dbReference>
<proteinExistence type="predicted"/>
<evidence type="ECO:0000259" key="1">
    <source>
        <dbReference type="Pfam" id="PF00583"/>
    </source>
</evidence>
<dbReference type="EMBL" id="CP055901">
    <property type="protein sequence ID" value="QKX61343.1"/>
    <property type="molecule type" value="Genomic_DNA"/>
</dbReference>
<dbReference type="SUPFAM" id="SSF55729">
    <property type="entry name" value="Acyl-CoA N-acyltransferases (Nat)"/>
    <property type="match status" value="1"/>
</dbReference>
<feature type="domain" description="N-acetyltransferase" evidence="1">
    <location>
        <begin position="261"/>
        <end position="290"/>
    </location>
</feature>
<dbReference type="AlphaFoldDB" id="A0A7H8R9F6"/>
<name>A0A7H8R9F6_TALRU</name>
<accession>A0A7H8R9F6</accession>
<protein>
    <recommendedName>
        <fullName evidence="1">N-acetyltransferase domain-containing protein</fullName>
    </recommendedName>
</protein>
<dbReference type="OrthoDB" id="4222900at2759"/>
<dbReference type="CDD" id="cd04301">
    <property type="entry name" value="NAT_SF"/>
    <property type="match status" value="1"/>
</dbReference>
<dbReference type="InterPro" id="IPR016181">
    <property type="entry name" value="Acyl_CoA_acyltransferase"/>
</dbReference>
<reference evidence="3" key="1">
    <citation type="submission" date="2020-06" db="EMBL/GenBank/DDBJ databases">
        <title>A chromosome-scale genome assembly of Talaromyces rugulosus W13939.</title>
        <authorList>
            <person name="Wang B."/>
            <person name="Guo L."/>
            <person name="Ye K."/>
            <person name="Wang L."/>
        </authorList>
    </citation>
    <scope>NUCLEOTIDE SEQUENCE [LARGE SCALE GENOMIC DNA]</scope>
    <source>
        <strain evidence="3">W13939</strain>
    </source>
</reference>
<dbReference type="Pfam" id="PF00583">
    <property type="entry name" value="Acetyltransf_1"/>
    <property type="match status" value="1"/>
</dbReference>
<dbReference type="GO" id="GO:0016747">
    <property type="term" value="F:acyltransferase activity, transferring groups other than amino-acyl groups"/>
    <property type="evidence" value="ECO:0007669"/>
    <property type="project" value="InterPro"/>
</dbReference>
<keyword evidence="3" id="KW-1185">Reference proteome</keyword>
<dbReference type="KEGG" id="trg:TRUGW13939_08491"/>
<evidence type="ECO:0000313" key="3">
    <source>
        <dbReference type="Proteomes" id="UP000509510"/>
    </source>
</evidence>
<dbReference type="RefSeq" id="XP_035347518.1">
    <property type="nucleotide sequence ID" value="XM_035491625.1"/>
</dbReference>
<dbReference type="InterPro" id="IPR000182">
    <property type="entry name" value="GNAT_dom"/>
</dbReference>
<sequence length="735" mass="82094">MSQQVTFEPSGHSLSQHLGLNIHDRMDEDCEMFGKAFHSLCINAPSSLSVSDADALSVEADDFYSRAESSRAESSFEDSDSETVIEIEITDGSEFDEDEYIQFLLEMGHSDAIRVTEDEFCLAESDEDSLDEEEPDDEDLEYALEENECTVGSGETEIVFKIETSLSQDEDHVEFDWLETVNARCTVDGKDIGRALGRFIDREAIRKTFWENMDMGSDGTAELAFGVFDRWGYLQPLYKTHPVQRGTGVWDDLDHGMLFLIEDARVDSSYRRKGLGRAMISALLEKAKKHATYSGQGPDDFMEQIHGSEESQKLSKLHAVVIPHATEREARLQFQEETTLAEEQERELDEQALGSVTSFWRAVGFRRVGASKCLAFSFDPEHPSHKISASEDFDVLAQLVDDETKDAGEDEMQFSEGDTSARKKLPLHCAVVALDDAECVKFFERVKQSHHSDELEEEDSFGNNPLHVAACKIKPLSTKWILDNITEGQQWKQGRNLGGFTPFEALRELLEVARTRLVEGSSVLNVSDEFEGFSNEAVTCLSLVEDDASKVGMLPAFHNLQLRYGCTCGKCLGGFVSPRMKLVLGRQAEMMSARLAMSLRGGSEWCRLHQRTISYFAPKVQEALEDDTDLRWLIKRIFLQVGISLRADVVPRETAIMAAVCSGQGWTAPRKRDVADNIGSVLAAVFSEARSKDVKAGDGTVEEVLGVELAELPSCRNDHEFSFVARACGLYRVIS</sequence>